<protein>
    <submittedName>
        <fullName evidence="1">Uncharacterized protein</fullName>
    </submittedName>
</protein>
<dbReference type="AlphaFoldDB" id="A0A834MTS8"/>
<organism evidence="1 2">
    <name type="scientific">Vespula vulgaris</name>
    <name type="common">Yellow jacket</name>
    <name type="synonym">Wasp</name>
    <dbReference type="NCBI Taxonomy" id="7454"/>
    <lineage>
        <taxon>Eukaryota</taxon>
        <taxon>Metazoa</taxon>
        <taxon>Ecdysozoa</taxon>
        <taxon>Arthropoda</taxon>
        <taxon>Hexapoda</taxon>
        <taxon>Insecta</taxon>
        <taxon>Pterygota</taxon>
        <taxon>Neoptera</taxon>
        <taxon>Endopterygota</taxon>
        <taxon>Hymenoptera</taxon>
        <taxon>Apocrita</taxon>
        <taxon>Aculeata</taxon>
        <taxon>Vespoidea</taxon>
        <taxon>Vespidae</taxon>
        <taxon>Vespinae</taxon>
        <taxon>Vespula</taxon>
    </lineage>
</organism>
<comment type="caution">
    <text evidence="1">The sequence shown here is derived from an EMBL/GenBank/DDBJ whole genome shotgun (WGS) entry which is preliminary data.</text>
</comment>
<evidence type="ECO:0000313" key="2">
    <source>
        <dbReference type="Proteomes" id="UP000614350"/>
    </source>
</evidence>
<keyword evidence="2" id="KW-1185">Reference proteome</keyword>
<dbReference type="EMBL" id="JACSEA010000018">
    <property type="protein sequence ID" value="KAF7382683.1"/>
    <property type="molecule type" value="Genomic_DNA"/>
</dbReference>
<dbReference type="Proteomes" id="UP000614350">
    <property type="component" value="Unassembled WGS sequence"/>
</dbReference>
<reference evidence="1" key="1">
    <citation type="journal article" date="2020" name="G3 (Bethesda)">
        <title>High-Quality Assemblies for Three Invasive Social Wasps from the &lt;i&gt;Vespula&lt;/i&gt; Genus.</title>
        <authorList>
            <person name="Harrop T.W.R."/>
            <person name="Guhlin J."/>
            <person name="McLaughlin G.M."/>
            <person name="Permina E."/>
            <person name="Stockwell P."/>
            <person name="Gilligan J."/>
            <person name="Le Lec M.F."/>
            <person name="Gruber M.A.M."/>
            <person name="Quinn O."/>
            <person name="Lovegrove M."/>
            <person name="Duncan E.J."/>
            <person name="Remnant E.J."/>
            <person name="Van Eeckhoven J."/>
            <person name="Graham B."/>
            <person name="Knapp R.A."/>
            <person name="Langford K.W."/>
            <person name="Kronenberg Z."/>
            <person name="Press M.O."/>
            <person name="Eacker S.M."/>
            <person name="Wilson-Rankin E.E."/>
            <person name="Purcell J."/>
            <person name="Lester P.J."/>
            <person name="Dearden P.K."/>
        </authorList>
    </citation>
    <scope>NUCLEOTIDE SEQUENCE</scope>
    <source>
        <strain evidence="1">Marl-1</strain>
    </source>
</reference>
<proteinExistence type="predicted"/>
<accession>A0A834MTS8</accession>
<gene>
    <name evidence="1" type="ORF">HZH66_013085</name>
</gene>
<name>A0A834MTS8_VESVU</name>
<evidence type="ECO:0000313" key="1">
    <source>
        <dbReference type="EMBL" id="KAF7382683.1"/>
    </source>
</evidence>
<sequence length="85" mass="10172">MPVGSTKDSYGNNCCNRQTPFCASFRYRASRKFHPFYFNLISPKRRNYIKWCLLINREKQKYLWGGYQKIVATMSCDNYFYASAR</sequence>